<dbReference type="RefSeq" id="XP_024333434.1">
    <property type="nucleotide sequence ID" value="XM_024481516.1"/>
</dbReference>
<feature type="region of interest" description="Disordered" evidence="1">
    <location>
        <begin position="1"/>
        <end position="78"/>
    </location>
</feature>
<gene>
    <name evidence="2" type="ORF">POSPLADRAFT_1062468</name>
</gene>
<dbReference type="EMBL" id="KZ110612">
    <property type="protein sequence ID" value="OSX56640.1"/>
    <property type="molecule type" value="Genomic_DNA"/>
</dbReference>
<evidence type="ECO:0000256" key="1">
    <source>
        <dbReference type="SAM" id="MobiDB-lite"/>
    </source>
</evidence>
<protein>
    <submittedName>
        <fullName evidence="2">Uncharacterized protein</fullName>
    </submittedName>
</protein>
<name>A0A1X6MJT9_9APHY</name>
<dbReference type="Proteomes" id="UP000194127">
    <property type="component" value="Unassembled WGS sequence"/>
</dbReference>
<accession>A0A1X6MJT9</accession>
<reference evidence="2 3" key="1">
    <citation type="submission" date="2017-04" db="EMBL/GenBank/DDBJ databases">
        <title>Genome Sequence of the Model Brown-Rot Fungus Postia placenta SB12.</title>
        <authorList>
            <consortium name="DOE Joint Genome Institute"/>
            <person name="Gaskell J."/>
            <person name="Kersten P."/>
            <person name="Larrondo L.F."/>
            <person name="Canessa P."/>
            <person name="Martinez D."/>
            <person name="Hibbett D."/>
            <person name="Schmoll M."/>
            <person name="Kubicek C.P."/>
            <person name="Martinez A.T."/>
            <person name="Yadav J."/>
            <person name="Master E."/>
            <person name="Magnuson J.K."/>
            <person name="James T."/>
            <person name="Yaver D."/>
            <person name="Berka R."/>
            <person name="Labutti K."/>
            <person name="Lipzen A."/>
            <person name="Aerts A."/>
            <person name="Barry K."/>
            <person name="Henrissat B."/>
            <person name="Blanchette R."/>
            <person name="Grigoriev I."/>
            <person name="Cullen D."/>
        </authorList>
    </citation>
    <scope>NUCLEOTIDE SEQUENCE [LARGE SCALE GENOMIC DNA]</scope>
    <source>
        <strain evidence="2 3">MAD-698-R-SB12</strain>
    </source>
</reference>
<dbReference type="OrthoDB" id="3268861at2759"/>
<organism evidence="2 3">
    <name type="scientific">Postia placenta MAD-698-R-SB12</name>
    <dbReference type="NCBI Taxonomy" id="670580"/>
    <lineage>
        <taxon>Eukaryota</taxon>
        <taxon>Fungi</taxon>
        <taxon>Dikarya</taxon>
        <taxon>Basidiomycota</taxon>
        <taxon>Agaricomycotina</taxon>
        <taxon>Agaricomycetes</taxon>
        <taxon>Polyporales</taxon>
        <taxon>Adustoporiaceae</taxon>
        <taxon>Rhodonia</taxon>
    </lineage>
</organism>
<sequence length="116" mass="11989">MSLRLALGSIVAPKRPTRAMSNSGTASPVFPYGTPVTPLPTPATPASQSSSSSPDRHEQSPTSHSHSPLAFATTAEPDLPPAVTIVSDSARTSRAKLIGTLQSKSAFDALVHGSWV</sequence>
<proteinExistence type="predicted"/>
<dbReference type="GeneID" id="36326466"/>
<evidence type="ECO:0000313" key="2">
    <source>
        <dbReference type="EMBL" id="OSX56640.1"/>
    </source>
</evidence>
<feature type="compositionally biased region" description="Low complexity" evidence="1">
    <location>
        <begin position="44"/>
        <end position="53"/>
    </location>
</feature>
<evidence type="ECO:0000313" key="3">
    <source>
        <dbReference type="Proteomes" id="UP000194127"/>
    </source>
</evidence>
<keyword evidence="3" id="KW-1185">Reference proteome</keyword>
<dbReference type="AlphaFoldDB" id="A0A1X6MJT9"/>